<feature type="non-terminal residue" evidence="2">
    <location>
        <position position="1"/>
    </location>
</feature>
<keyword evidence="1" id="KW-0472">Membrane</keyword>
<evidence type="ECO:0000256" key="1">
    <source>
        <dbReference type="SAM" id="Phobius"/>
    </source>
</evidence>
<evidence type="ECO:0000313" key="2">
    <source>
        <dbReference type="EMBL" id="MDN4015292.1"/>
    </source>
</evidence>
<accession>A0AAJ1R861</accession>
<dbReference type="RefSeq" id="WP_290343814.1">
    <property type="nucleotide sequence ID" value="NZ_JAUHGV010000256.1"/>
</dbReference>
<gene>
    <name evidence="2" type="ORF">QX233_22850</name>
</gene>
<proteinExistence type="predicted"/>
<reference evidence="2" key="1">
    <citation type="submission" date="2023-06" db="EMBL/GenBank/DDBJ databases">
        <title>Two Chryseobacterium gambrini strains from China.</title>
        <authorList>
            <person name="Zeng J."/>
            <person name="Wu Y."/>
        </authorList>
    </citation>
    <scope>NUCLEOTIDE SEQUENCE</scope>
    <source>
        <strain evidence="2">SQ219</strain>
    </source>
</reference>
<comment type="caution">
    <text evidence="2">The sequence shown here is derived from an EMBL/GenBank/DDBJ whole genome shotgun (WGS) entry which is preliminary data.</text>
</comment>
<evidence type="ECO:0000313" key="3">
    <source>
        <dbReference type="Proteomes" id="UP001225933"/>
    </source>
</evidence>
<keyword evidence="1" id="KW-1133">Transmembrane helix</keyword>
<name>A0AAJ1R861_9FLAO</name>
<dbReference type="Proteomes" id="UP001225933">
    <property type="component" value="Unassembled WGS sequence"/>
</dbReference>
<feature type="transmembrane region" description="Helical" evidence="1">
    <location>
        <begin position="6"/>
        <end position="30"/>
    </location>
</feature>
<keyword evidence="1" id="KW-0812">Transmembrane</keyword>
<protein>
    <submittedName>
        <fullName evidence="2">Uncharacterized protein</fullName>
    </submittedName>
</protein>
<organism evidence="2 3">
    <name type="scientific">Chryseobacterium gambrini</name>
    <dbReference type="NCBI Taxonomy" id="373672"/>
    <lineage>
        <taxon>Bacteria</taxon>
        <taxon>Pseudomonadati</taxon>
        <taxon>Bacteroidota</taxon>
        <taxon>Flavobacteriia</taxon>
        <taxon>Flavobacteriales</taxon>
        <taxon>Weeksellaceae</taxon>
        <taxon>Chryseobacterium group</taxon>
        <taxon>Chryseobacterium</taxon>
    </lineage>
</organism>
<dbReference type="EMBL" id="JAUHGV010000256">
    <property type="protein sequence ID" value="MDN4015292.1"/>
    <property type="molecule type" value="Genomic_DNA"/>
</dbReference>
<dbReference type="AlphaFoldDB" id="A0AAJ1R861"/>
<sequence>QDFTTSEWLTIVGIIVAVLGIILALVIGVIQIKKPNDSITITQKQGSLSKGKQSITINKDV</sequence>